<dbReference type="AlphaFoldDB" id="B3JK34"/>
<accession>B3JK34</accession>
<name>B3JK34_9BACT</name>
<dbReference type="HOGENOM" id="CLU_3076621_0_0_10"/>
<sequence length="52" mass="6405">MHALYPFGSILIQYRPDIAYFFLKNRIFLKLFHFSFFVYSMITHTFVYTETK</sequence>
<keyword evidence="1" id="KW-0472">Membrane</keyword>
<proteinExistence type="predicted"/>
<keyword evidence="1" id="KW-1133">Transmembrane helix</keyword>
<reference evidence="2 3" key="1">
    <citation type="submission" date="2008-04" db="EMBL/GenBank/DDBJ databases">
        <title>Draft genome sequence of Bacteroides coprocola (DSM 17136).</title>
        <authorList>
            <person name="Sudarsanam P."/>
            <person name="Ley R."/>
            <person name="Guruge J."/>
            <person name="Turnbaugh P.J."/>
            <person name="Mahowald M."/>
            <person name="Liep D."/>
            <person name="Gordon J."/>
        </authorList>
    </citation>
    <scope>NUCLEOTIDE SEQUENCE [LARGE SCALE GENOMIC DNA]</scope>
    <source>
        <strain evidence="2 3">DSM 17136</strain>
    </source>
</reference>
<gene>
    <name evidence="2" type="ORF">BACCOP_02258</name>
</gene>
<dbReference type="EMBL" id="ABIY02000091">
    <property type="protein sequence ID" value="EDV00694.1"/>
    <property type="molecule type" value="Genomic_DNA"/>
</dbReference>
<evidence type="ECO:0000256" key="1">
    <source>
        <dbReference type="SAM" id="Phobius"/>
    </source>
</evidence>
<keyword evidence="1" id="KW-0812">Transmembrane</keyword>
<comment type="caution">
    <text evidence="2">The sequence shown here is derived from an EMBL/GenBank/DDBJ whole genome shotgun (WGS) entry which is preliminary data.</text>
</comment>
<protein>
    <submittedName>
        <fullName evidence="2">Uncharacterized protein</fullName>
    </submittedName>
</protein>
<evidence type="ECO:0000313" key="2">
    <source>
        <dbReference type="EMBL" id="EDV00694.1"/>
    </source>
</evidence>
<reference evidence="2 3" key="2">
    <citation type="submission" date="2008-04" db="EMBL/GenBank/DDBJ databases">
        <authorList>
            <person name="Fulton L."/>
            <person name="Clifton S."/>
            <person name="Fulton B."/>
            <person name="Xu J."/>
            <person name="Minx P."/>
            <person name="Pepin K.H."/>
            <person name="Johnson M."/>
            <person name="Thiruvilangam P."/>
            <person name="Bhonagiri V."/>
            <person name="Nash W.E."/>
            <person name="Mardis E.R."/>
            <person name="Wilson R.K."/>
        </authorList>
    </citation>
    <scope>NUCLEOTIDE SEQUENCE [LARGE SCALE GENOMIC DNA]</scope>
    <source>
        <strain evidence="2 3">DSM 17136</strain>
    </source>
</reference>
<dbReference type="STRING" id="470145.BACCOP_02258"/>
<feature type="transmembrane region" description="Helical" evidence="1">
    <location>
        <begin position="27"/>
        <end position="48"/>
    </location>
</feature>
<evidence type="ECO:0000313" key="3">
    <source>
        <dbReference type="Proteomes" id="UP000003146"/>
    </source>
</evidence>
<dbReference type="Proteomes" id="UP000003146">
    <property type="component" value="Unassembled WGS sequence"/>
</dbReference>
<organism evidence="2 3">
    <name type="scientific">Phocaeicola coprocola DSM 17136</name>
    <dbReference type="NCBI Taxonomy" id="470145"/>
    <lineage>
        <taxon>Bacteria</taxon>
        <taxon>Pseudomonadati</taxon>
        <taxon>Bacteroidota</taxon>
        <taxon>Bacteroidia</taxon>
        <taxon>Bacteroidales</taxon>
        <taxon>Bacteroidaceae</taxon>
        <taxon>Phocaeicola</taxon>
    </lineage>
</organism>